<evidence type="ECO:0000313" key="4">
    <source>
        <dbReference type="Proteomes" id="UP000295247"/>
    </source>
</evidence>
<organism evidence="2 4">
    <name type="scientific">Marichromatium gracile</name>
    <name type="common">Chromatium gracile</name>
    <dbReference type="NCBI Taxonomy" id="1048"/>
    <lineage>
        <taxon>Bacteria</taxon>
        <taxon>Pseudomonadati</taxon>
        <taxon>Pseudomonadota</taxon>
        <taxon>Gammaproteobacteria</taxon>
        <taxon>Chromatiales</taxon>
        <taxon>Chromatiaceae</taxon>
        <taxon>Marichromatium</taxon>
    </lineage>
</organism>
<dbReference type="InterPro" id="IPR035069">
    <property type="entry name" value="TTHA1013/TTHA0281-like"/>
</dbReference>
<accession>A0A4R4ABC9</accession>
<comment type="caution">
    <text evidence="2">The sequence shown here is derived from an EMBL/GenBank/DDBJ whole genome shotgun (WGS) entry which is preliminary data.</text>
</comment>
<sequence length="117" mass="12742">MNSMHYKGYTARIDFDERDDCFVGRLLGLRDRVSFHAASVADLRAAFEEAVEDYLETCASIGKTPEKPASGRLMLRVPPEVHSAALIAAQAAGQSLNQWATQVLRVAAARTDGPPQP</sequence>
<dbReference type="InterPro" id="IPR010985">
    <property type="entry name" value="Ribbon_hlx_hlx"/>
</dbReference>
<dbReference type="SUPFAM" id="SSF143100">
    <property type="entry name" value="TTHA1013/TTHA0281-like"/>
    <property type="match status" value="1"/>
</dbReference>
<dbReference type="EMBL" id="LSYU01000038">
    <property type="protein sequence ID" value="KXX65191.1"/>
    <property type="molecule type" value="Genomic_DNA"/>
</dbReference>
<dbReference type="SUPFAM" id="SSF47598">
    <property type="entry name" value="Ribbon-helix-helix"/>
    <property type="match status" value="1"/>
</dbReference>
<evidence type="ECO:0000313" key="2">
    <source>
        <dbReference type="EMBL" id="TCW36277.1"/>
    </source>
</evidence>
<reference evidence="2 4" key="2">
    <citation type="submission" date="2019-03" db="EMBL/GenBank/DDBJ databases">
        <title>Genomic Encyclopedia of Type Strains, Phase IV (KMG-IV): sequencing the most valuable type-strain genomes for metagenomic binning, comparative biology and taxonomic classification.</title>
        <authorList>
            <person name="Goeker M."/>
        </authorList>
    </citation>
    <scope>NUCLEOTIDE SEQUENCE [LARGE SCALE GENOMIC DNA]</scope>
    <source>
        <strain evidence="2 4">DSM 203</strain>
    </source>
</reference>
<keyword evidence="3" id="KW-1185">Reference proteome</keyword>
<evidence type="ECO:0000313" key="1">
    <source>
        <dbReference type="EMBL" id="KXX65191.1"/>
    </source>
</evidence>
<name>A0A4R4ABC9_MARGR</name>
<dbReference type="GO" id="GO:0006355">
    <property type="term" value="P:regulation of DNA-templated transcription"/>
    <property type="evidence" value="ECO:0007669"/>
    <property type="project" value="InterPro"/>
</dbReference>
<proteinExistence type="predicted"/>
<dbReference type="RefSeq" id="WP_062273848.1">
    <property type="nucleotide sequence ID" value="NZ_LSYU01000038.1"/>
</dbReference>
<dbReference type="Proteomes" id="UP000295247">
    <property type="component" value="Unassembled WGS sequence"/>
</dbReference>
<dbReference type="InterPro" id="IPR008651">
    <property type="entry name" value="Uncharacterised_HicB"/>
</dbReference>
<protein>
    <submittedName>
        <fullName evidence="1">Antitoxin HicB</fullName>
    </submittedName>
    <submittedName>
        <fullName evidence="2">Putative HicB family RNase H-like nuclease</fullName>
    </submittedName>
</protein>
<dbReference type="AlphaFoldDB" id="A0A4R4ABC9"/>
<reference evidence="1 3" key="1">
    <citation type="submission" date="2016-02" db="EMBL/GenBank/DDBJ databases">
        <title>Genome sequence of Marichromatium gracile YL-28, a purple sulfur bacterium.</title>
        <authorList>
            <person name="Zhao C."/>
            <person name="Hong X."/>
            <person name="Chen S."/>
            <person name="Yang S."/>
        </authorList>
    </citation>
    <scope>NUCLEOTIDE SEQUENCE [LARGE SCALE GENOMIC DNA]</scope>
    <source>
        <strain evidence="1 3">YL28</strain>
    </source>
</reference>
<dbReference type="Proteomes" id="UP000075766">
    <property type="component" value="Unassembled WGS sequence"/>
</dbReference>
<evidence type="ECO:0000313" key="3">
    <source>
        <dbReference type="Proteomes" id="UP000075766"/>
    </source>
</evidence>
<dbReference type="EMBL" id="SMDC01000004">
    <property type="protein sequence ID" value="TCW36277.1"/>
    <property type="molecule type" value="Genomic_DNA"/>
</dbReference>
<gene>
    <name evidence="1" type="ORF">AY586_11115</name>
    <name evidence="2" type="ORF">EDC29_10460</name>
</gene>
<dbReference type="Pfam" id="PF05534">
    <property type="entry name" value="HicB"/>
    <property type="match status" value="1"/>
</dbReference>